<proteinExistence type="predicted"/>
<gene>
    <name evidence="1" type="ORF">CLV62_104206</name>
</gene>
<evidence type="ECO:0000313" key="2">
    <source>
        <dbReference type="Proteomes" id="UP000247973"/>
    </source>
</evidence>
<dbReference type="RefSeq" id="WP_110309901.1">
    <property type="nucleotide sequence ID" value="NZ_QICL01000004.1"/>
</dbReference>
<sequence>MAKKEDKKICFVISPIGEEGSETRERSDQILKHIITEPVKQLGYEVIRADKISEPGIITTQIIEYIVSAELVVADLTERNPNVFYELAVRHAVRKPLVQMIRKGDVIPFDVAATRIIQFDLHNLDSVATAKEEIFSQVKSIETGNNEVHNPISVSLDLKVLKESGDAEERSLADIVEAISDLRVSVSNIDKGMQSSKIIEELKSKVDALPSRIESRLYDPDIRRRRKFHPMMLEEIMHMEMKLENFSLTFLMMTSLIKDDLPWIYEIGLDTYKVLKSSKTKTEKVKSLENFEDTLKMLEHPMYREISGKSEEMYMFSKDIRHFVRRYMEKYLQRRTK</sequence>
<comment type="caution">
    <text evidence="1">The sequence shown here is derived from an EMBL/GenBank/DDBJ whole genome shotgun (WGS) entry which is preliminary data.</text>
</comment>
<dbReference type="Gene3D" id="3.40.50.450">
    <property type="match status" value="1"/>
</dbReference>
<dbReference type="EMBL" id="QICL01000004">
    <property type="protein sequence ID" value="PXV66944.1"/>
    <property type="molecule type" value="Genomic_DNA"/>
</dbReference>
<name>A0A2V3PRB7_9BACT</name>
<protein>
    <submittedName>
        <fullName evidence="1">Uncharacterized protein</fullName>
    </submittedName>
</protein>
<keyword evidence="2" id="KW-1185">Reference proteome</keyword>
<dbReference type="OrthoDB" id="9815193at2"/>
<reference evidence="1 2" key="1">
    <citation type="submission" date="2018-03" db="EMBL/GenBank/DDBJ databases">
        <title>Genomic Encyclopedia of Archaeal and Bacterial Type Strains, Phase II (KMG-II): from individual species to whole genera.</title>
        <authorList>
            <person name="Goeker M."/>
        </authorList>
    </citation>
    <scope>NUCLEOTIDE SEQUENCE [LARGE SCALE GENOMIC DNA]</scope>
    <source>
        <strain evidence="1 2">DSM 100214</strain>
    </source>
</reference>
<evidence type="ECO:0000313" key="1">
    <source>
        <dbReference type="EMBL" id="PXV66944.1"/>
    </source>
</evidence>
<organism evidence="1 2">
    <name type="scientific">Dysgonomonas alginatilytica</name>
    <dbReference type="NCBI Taxonomy" id="1605892"/>
    <lineage>
        <taxon>Bacteria</taxon>
        <taxon>Pseudomonadati</taxon>
        <taxon>Bacteroidota</taxon>
        <taxon>Bacteroidia</taxon>
        <taxon>Bacteroidales</taxon>
        <taxon>Dysgonomonadaceae</taxon>
        <taxon>Dysgonomonas</taxon>
    </lineage>
</organism>
<dbReference type="AlphaFoldDB" id="A0A2V3PRB7"/>
<accession>A0A2V3PRB7</accession>
<dbReference type="Proteomes" id="UP000247973">
    <property type="component" value="Unassembled WGS sequence"/>
</dbReference>